<evidence type="ECO:0000313" key="3">
    <source>
        <dbReference type="Proteomes" id="UP001286313"/>
    </source>
</evidence>
<reference evidence="2" key="1">
    <citation type="submission" date="2023-10" db="EMBL/GenBank/DDBJ databases">
        <title>Genome assemblies of two species of porcelain crab, Petrolisthes cinctipes and Petrolisthes manimaculis (Anomura: Porcellanidae).</title>
        <authorList>
            <person name="Angst P."/>
        </authorList>
    </citation>
    <scope>NUCLEOTIDE SEQUENCE</scope>
    <source>
        <strain evidence="2">PB745_01</strain>
        <tissue evidence="2">Gill</tissue>
    </source>
</reference>
<organism evidence="2 3">
    <name type="scientific">Petrolisthes cinctipes</name>
    <name type="common">Flat porcelain crab</name>
    <dbReference type="NCBI Taxonomy" id="88211"/>
    <lineage>
        <taxon>Eukaryota</taxon>
        <taxon>Metazoa</taxon>
        <taxon>Ecdysozoa</taxon>
        <taxon>Arthropoda</taxon>
        <taxon>Crustacea</taxon>
        <taxon>Multicrustacea</taxon>
        <taxon>Malacostraca</taxon>
        <taxon>Eumalacostraca</taxon>
        <taxon>Eucarida</taxon>
        <taxon>Decapoda</taxon>
        <taxon>Pleocyemata</taxon>
        <taxon>Anomura</taxon>
        <taxon>Galatheoidea</taxon>
        <taxon>Porcellanidae</taxon>
        <taxon>Petrolisthes</taxon>
    </lineage>
</organism>
<feature type="compositionally biased region" description="Low complexity" evidence="1">
    <location>
        <begin position="111"/>
        <end position="141"/>
    </location>
</feature>
<dbReference type="Proteomes" id="UP001286313">
    <property type="component" value="Unassembled WGS sequence"/>
</dbReference>
<dbReference type="Gene3D" id="3.30.420.10">
    <property type="entry name" value="Ribonuclease H-like superfamily/Ribonuclease H"/>
    <property type="match status" value="1"/>
</dbReference>
<protein>
    <submittedName>
        <fullName evidence="2">Uncharacterized protein</fullName>
    </submittedName>
</protein>
<accession>A0AAE1F944</accession>
<evidence type="ECO:0000313" key="2">
    <source>
        <dbReference type="EMBL" id="KAK3869592.1"/>
    </source>
</evidence>
<name>A0AAE1F944_PETCI</name>
<dbReference type="InterPro" id="IPR036397">
    <property type="entry name" value="RNaseH_sf"/>
</dbReference>
<comment type="caution">
    <text evidence="2">The sequence shown here is derived from an EMBL/GenBank/DDBJ whole genome shotgun (WGS) entry which is preliminary data.</text>
</comment>
<proteinExistence type="predicted"/>
<dbReference type="EMBL" id="JAWQEG010002817">
    <property type="protein sequence ID" value="KAK3869592.1"/>
    <property type="molecule type" value="Genomic_DNA"/>
</dbReference>
<feature type="region of interest" description="Disordered" evidence="1">
    <location>
        <begin position="104"/>
        <end position="141"/>
    </location>
</feature>
<gene>
    <name evidence="2" type="ORF">Pcinc_025115</name>
</gene>
<dbReference type="AlphaFoldDB" id="A0AAE1F944"/>
<sequence length="198" mass="21704">MSQGRIVWMDARYSGDGEVADVGPGRFNGPKYIEILVEVLLPSVETRLYPENAPFYLVQDNSLVHKCRVVQQVGRTDGHSSLEDLLEAPQCSKKRTAEDLVDREEALQIDSTSTSPVTEPTTTPSPQFSTPSLSLKHSPLPSLESCLTPRAKKQKTTPNKSNVANDMTVETFKVSAKDDGCSTEQGARLGNRNCSTFC</sequence>
<keyword evidence="3" id="KW-1185">Reference proteome</keyword>
<evidence type="ECO:0000256" key="1">
    <source>
        <dbReference type="SAM" id="MobiDB-lite"/>
    </source>
</evidence>
<dbReference type="GO" id="GO:0003676">
    <property type="term" value="F:nucleic acid binding"/>
    <property type="evidence" value="ECO:0007669"/>
    <property type="project" value="InterPro"/>
</dbReference>